<dbReference type="Gene3D" id="1.10.1410.10">
    <property type="match status" value="1"/>
</dbReference>
<feature type="transmembrane region" description="Helical" evidence="1">
    <location>
        <begin position="74"/>
        <end position="95"/>
    </location>
</feature>
<organism evidence="2 3">
    <name type="scientific">Camellia sinensis var. sinensis</name>
    <name type="common">China tea</name>
    <dbReference type="NCBI Taxonomy" id="542762"/>
    <lineage>
        <taxon>Eukaryota</taxon>
        <taxon>Viridiplantae</taxon>
        <taxon>Streptophyta</taxon>
        <taxon>Embryophyta</taxon>
        <taxon>Tracheophyta</taxon>
        <taxon>Spermatophyta</taxon>
        <taxon>Magnoliopsida</taxon>
        <taxon>eudicotyledons</taxon>
        <taxon>Gunneridae</taxon>
        <taxon>Pentapetalae</taxon>
        <taxon>asterids</taxon>
        <taxon>Ericales</taxon>
        <taxon>Theaceae</taxon>
        <taxon>Camellia</taxon>
    </lineage>
</organism>
<dbReference type="EMBL" id="SDRB02005473">
    <property type="protein sequence ID" value="THG14284.1"/>
    <property type="molecule type" value="Genomic_DNA"/>
</dbReference>
<dbReference type="SUPFAM" id="SSF81631">
    <property type="entry name" value="PAP/OAS1 substrate-binding domain"/>
    <property type="match status" value="1"/>
</dbReference>
<accession>A0A4S4EEH1</accession>
<dbReference type="GO" id="GO:1990817">
    <property type="term" value="F:poly(A) RNA polymerase activity"/>
    <property type="evidence" value="ECO:0007669"/>
    <property type="project" value="TreeGrafter"/>
</dbReference>
<reference evidence="2 3" key="1">
    <citation type="journal article" date="2018" name="Proc. Natl. Acad. Sci. U.S.A.">
        <title>Draft genome sequence of Camellia sinensis var. sinensis provides insights into the evolution of the tea genome and tea quality.</title>
        <authorList>
            <person name="Wei C."/>
            <person name="Yang H."/>
            <person name="Wang S."/>
            <person name="Zhao J."/>
            <person name="Liu C."/>
            <person name="Gao L."/>
            <person name="Xia E."/>
            <person name="Lu Y."/>
            <person name="Tai Y."/>
            <person name="She G."/>
            <person name="Sun J."/>
            <person name="Cao H."/>
            <person name="Tong W."/>
            <person name="Gao Q."/>
            <person name="Li Y."/>
            <person name="Deng W."/>
            <person name="Jiang X."/>
            <person name="Wang W."/>
            <person name="Chen Q."/>
            <person name="Zhang S."/>
            <person name="Li H."/>
            <person name="Wu J."/>
            <person name="Wang P."/>
            <person name="Li P."/>
            <person name="Shi C."/>
            <person name="Zheng F."/>
            <person name="Jian J."/>
            <person name="Huang B."/>
            <person name="Shan D."/>
            <person name="Shi M."/>
            <person name="Fang C."/>
            <person name="Yue Y."/>
            <person name="Li F."/>
            <person name="Li D."/>
            <person name="Wei S."/>
            <person name="Han B."/>
            <person name="Jiang C."/>
            <person name="Yin Y."/>
            <person name="Xia T."/>
            <person name="Zhang Z."/>
            <person name="Bennetzen J.L."/>
            <person name="Zhao S."/>
            <person name="Wan X."/>
        </authorList>
    </citation>
    <scope>NUCLEOTIDE SEQUENCE [LARGE SCALE GENOMIC DNA]</scope>
    <source>
        <strain evidence="3">cv. Shuchazao</strain>
        <tissue evidence="2">Leaf</tissue>
    </source>
</reference>
<dbReference type="STRING" id="542762.A0A4S4EEH1"/>
<evidence type="ECO:0000256" key="1">
    <source>
        <dbReference type="SAM" id="Phobius"/>
    </source>
</evidence>
<dbReference type="GO" id="GO:0005634">
    <property type="term" value="C:nucleus"/>
    <property type="evidence" value="ECO:0007669"/>
    <property type="project" value="TreeGrafter"/>
</dbReference>
<protein>
    <submittedName>
        <fullName evidence="2">Uncharacterized protein</fullName>
    </submittedName>
</protein>
<gene>
    <name evidence="2" type="ORF">TEA_021869</name>
</gene>
<comment type="caution">
    <text evidence="2">The sequence shown here is derived from an EMBL/GenBank/DDBJ whole genome shotgun (WGS) entry which is preliminary data.</text>
</comment>
<sequence>MSVPEVSVMHVEPNLSKQSVPTVVSVYTQGSHNMDILNPFFLSDIDETSSRSLSGVHANKCILRLLPNMEVSSMLSMGSYALILCVLTGAFRVLVDLIYSRIILFQTFAFWDWRTPVILQDGMVPMTTSASEIRSLMPIRLPCRPHEYCHSNITKSTFYRIRTEFHRGHALTKLEELQSFCDPNPTEYVDVNVTELNIVFYWDLGRIGFFDSRSVKEYFVQSIRAGYQGRTGKMNLSVVQASQLPKNA</sequence>
<dbReference type="AlphaFoldDB" id="A0A4S4EEH1"/>
<keyword evidence="3" id="KW-1185">Reference proteome</keyword>
<proteinExistence type="predicted"/>
<name>A0A4S4EEH1_CAMSN</name>
<keyword evidence="1" id="KW-1133">Transmembrane helix</keyword>
<dbReference type="PANTHER" id="PTHR10682">
    <property type="entry name" value="POLY A POLYMERASE"/>
    <property type="match status" value="1"/>
</dbReference>
<keyword evidence="1" id="KW-0812">Transmembrane</keyword>
<evidence type="ECO:0000313" key="3">
    <source>
        <dbReference type="Proteomes" id="UP000306102"/>
    </source>
</evidence>
<evidence type="ECO:0000313" key="2">
    <source>
        <dbReference type="EMBL" id="THG14284.1"/>
    </source>
</evidence>
<dbReference type="PANTHER" id="PTHR10682:SF33">
    <property type="entry name" value="NUCLEAR POLY(A) POLYMERASE 3"/>
    <property type="match status" value="1"/>
</dbReference>
<dbReference type="Proteomes" id="UP000306102">
    <property type="component" value="Unassembled WGS sequence"/>
</dbReference>
<keyword evidence="1" id="KW-0472">Membrane</keyword>